<proteinExistence type="predicted"/>
<feature type="compositionally biased region" description="Gly residues" evidence="1">
    <location>
        <begin position="7"/>
        <end position="21"/>
    </location>
</feature>
<evidence type="ECO:0000256" key="1">
    <source>
        <dbReference type="SAM" id="MobiDB-lite"/>
    </source>
</evidence>
<feature type="non-terminal residue" evidence="2">
    <location>
        <position position="1"/>
    </location>
</feature>
<dbReference type="AlphaFoldDB" id="A0A6J4PJ51"/>
<feature type="region of interest" description="Disordered" evidence="1">
    <location>
        <begin position="81"/>
        <end position="108"/>
    </location>
</feature>
<gene>
    <name evidence="2" type="ORF">AVDCRST_MAG03-1964</name>
</gene>
<organism evidence="2">
    <name type="scientific">uncultured Rubrobacteraceae bacterium</name>
    <dbReference type="NCBI Taxonomy" id="349277"/>
    <lineage>
        <taxon>Bacteria</taxon>
        <taxon>Bacillati</taxon>
        <taxon>Actinomycetota</taxon>
        <taxon>Rubrobacteria</taxon>
        <taxon>Rubrobacterales</taxon>
        <taxon>Rubrobacteraceae</taxon>
        <taxon>environmental samples</taxon>
    </lineage>
</organism>
<dbReference type="EMBL" id="CADCUT010000120">
    <property type="protein sequence ID" value="CAA9412405.1"/>
    <property type="molecule type" value="Genomic_DNA"/>
</dbReference>
<name>A0A6J4PJ51_9ACTN</name>
<reference evidence="2" key="1">
    <citation type="submission" date="2020-02" db="EMBL/GenBank/DDBJ databases">
        <authorList>
            <person name="Meier V. D."/>
        </authorList>
    </citation>
    <scope>NUCLEOTIDE SEQUENCE</scope>
    <source>
        <strain evidence="2">AVDCRST_MAG03</strain>
    </source>
</reference>
<feature type="non-terminal residue" evidence="2">
    <location>
        <position position="140"/>
    </location>
</feature>
<protein>
    <submittedName>
        <fullName evidence="2">Uncharacterized protein</fullName>
    </submittedName>
</protein>
<feature type="region of interest" description="Disordered" evidence="1">
    <location>
        <begin position="1"/>
        <end position="55"/>
    </location>
</feature>
<sequence>ATAKRGTCGGGARLSGAGGLRPGRTSSRGILRRAHDRGRATPGGPGRDVPCARGGLRHLRRHGPFARRLEAHAQHPPHLAARLVGAGGGHRGRRPPAVLRRAPPGPGRIRARAGVRGRRGCTGSVRGVLLGARRRTGVGV</sequence>
<evidence type="ECO:0000313" key="2">
    <source>
        <dbReference type="EMBL" id="CAA9412405.1"/>
    </source>
</evidence>
<accession>A0A6J4PJ51</accession>